<name>A0A317SPA1_9PEZI</name>
<gene>
    <name evidence="1" type="ORF">C7212DRAFT_52246</name>
</gene>
<dbReference type="AlphaFoldDB" id="A0A317SPA1"/>
<feature type="non-terminal residue" evidence="1">
    <location>
        <position position="1"/>
    </location>
</feature>
<keyword evidence="2" id="KW-1185">Reference proteome</keyword>
<comment type="caution">
    <text evidence="1">The sequence shown here is derived from an EMBL/GenBank/DDBJ whole genome shotgun (WGS) entry which is preliminary data.</text>
</comment>
<dbReference type="OrthoDB" id="5020773at2759"/>
<evidence type="ECO:0000313" key="2">
    <source>
        <dbReference type="Proteomes" id="UP000246991"/>
    </source>
</evidence>
<evidence type="ECO:0000313" key="1">
    <source>
        <dbReference type="EMBL" id="PWW75427.1"/>
    </source>
</evidence>
<dbReference type="EMBL" id="PYWC01000046">
    <property type="protein sequence ID" value="PWW75427.1"/>
    <property type="molecule type" value="Genomic_DNA"/>
</dbReference>
<protein>
    <submittedName>
        <fullName evidence="1">Uncharacterized protein</fullName>
    </submittedName>
</protein>
<proteinExistence type="predicted"/>
<sequence>YAFLDNVGYFQADNASNNAMMIRSIAQLLKDHDVSFGLENRYLRCMGQVLNLSIKAFWFG</sequence>
<dbReference type="Proteomes" id="UP000246991">
    <property type="component" value="Unassembled WGS sequence"/>
</dbReference>
<feature type="non-terminal residue" evidence="1">
    <location>
        <position position="60"/>
    </location>
</feature>
<accession>A0A317SPA1</accession>
<reference evidence="1 2" key="1">
    <citation type="submission" date="2018-03" db="EMBL/GenBank/DDBJ databases">
        <title>Genomes of Pezizomycetes fungi and the evolution of truffles.</title>
        <authorList>
            <person name="Murat C."/>
            <person name="Payen T."/>
            <person name="Noel B."/>
            <person name="Kuo A."/>
            <person name="Martin F.M."/>
        </authorList>
    </citation>
    <scope>NUCLEOTIDE SEQUENCE [LARGE SCALE GENOMIC DNA]</scope>
    <source>
        <strain evidence="1">091103-1</strain>
    </source>
</reference>
<organism evidence="1 2">
    <name type="scientific">Tuber magnatum</name>
    <name type="common">white Piedmont truffle</name>
    <dbReference type="NCBI Taxonomy" id="42249"/>
    <lineage>
        <taxon>Eukaryota</taxon>
        <taxon>Fungi</taxon>
        <taxon>Dikarya</taxon>
        <taxon>Ascomycota</taxon>
        <taxon>Pezizomycotina</taxon>
        <taxon>Pezizomycetes</taxon>
        <taxon>Pezizales</taxon>
        <taxon>Tuberaceae</taxon>
        <taxon>Tuber</taxon>
    </lineage>
</organism>